<evidence type="ECO:0000313" key="3">
    <source>
        <dbReference type="EMBL" id="TPE62696.1"/>
    </source>
</evidence>
<accession>A0A501XPY9</accession>
<dbReference type="RefSeq" id="WP_140927468.1">
    <property type="nucleotide sequence ID" value="NZ_VFSU01000017.1"/>
</dbReference>
<feature type="transmembrane region" description="Helical" evidence="2">
    <location>
        <begin position="21"/>
        <end position="43"/>
    </location>
</feature>
<keyword evidence="4" id="KW-1185">Reference proteome</keyword>
<proteinExistence type="predicted"/>
<feature type="transmembrane region" description="Helical" evidence="2">
    <location>
        <begin position="55"/>
        <end position="79"/>
    </location>
</feature>
<sequence length="114" mass="12907">MLKLFERGDRVARKLYRSSPSPGAGLHGLLMVVPLITLIGVGVATGTEWKYRMWLVWPAILWITVITAFWFYGMAVVGAQGGRYNPRFRKMLSKDYQKQGKPARFQTDTTTPDA</sequence>
<dbReference type="AlphaFoldDB" id="A0A501XPY9"/>
<gene>
    <name evidence="3" type="ORF">FJQ54_05800</name>
</gene>
<keyword evidence="2" id="KW-0812">Transmembrane</keyword>
<keyword evidence="2" id="KW-0472">Membrane</keyword>
<organism evidence="3 4">
    <name type="scientific">Sandaracinobacter neustonicus</name>
    <dbReference type="NCBI Taxonomy" id="1715348"/>
    <lineage>
        <taxon>Bacteria</taxon>
        <taxon>Pseudomonadati</taxon>
        <taxon>Pseudomonadota</taxon>
        <taxon>Alphaproteobacteria</taxon>
        <taxon>Sphingomonadales</taxon>
        <taxon>Sphingosinicellaceae</taxon>
        <taxon>Sandaracinobacter</taxon>
    </lineage>
</organism>
<keyword evidence="2" id="KW-1133">Transmembrane helix</keyword>
<comment type="caution">
    <text evidence="3">The sequence shown here is derived from an EMBL/GenBank/DDBJ whole genome shotgun (WGS) entry which is preliminary data.</text>
</comment>
<name>A0A501XPY9_9SPHN</name>
<evidence type="ECO:0000256" key="1">
    <source>
        <dbReference type="SAM" id="MobiDB-lite"/>
    </source>
</evidence>
<evidence type="ECO:0000256" key="2">
    <source>
        <dbReference type="SAM" id="Phobius"/>
    </source>
</evidence>
<dbReference type="Proteomes" id="UP000319897">
    <property type="component" value="Unassembled WGS sequence"/>
</dbReference>
<dbReference type="EMBL" id="VFSU01000017">
    <property type="protein sequence ID" value="TPE62696.1"/>
    <property type="molecule type" value="Genomic_DNA"/>
</dbReference>
<reference evidence="3 4" key="1">
    <citation type="submission" date="2019-06" db="EMBL/GenBank/DDBJ databases">
        <authorList>
            <person name="Lee I."/>
            <person name="Jang G.I."/>
            <person name="Hwang C.Y."/>
        </authorList>
    </citation>
    <scope>NUCLEOTIDE SEQUENCE [LARGE SCALE GENOMIC DNA]</scope>
    <source>
        <strain evidence="3 4">PAMC 28131</strain>
    </source>
</reference>
<evidence type="ECO:0000313" key="4">
    <source>
        <dbReference type="Proteomes" id="UP000319897"/>
    </source>
</evidence>
<feature type="region of interest" description="Disordered" evidence="1">
    <location>
        <begin position="95"/>
        <end position="114"/>
    </location>
</feature>
<protein>
    <submittedName>
        <fullName evidence="3">Uncharacterized protein</fullName>
    </submittedName>
</protein>